<proteinExistence type="predicted"/>
<evidence type="ECO:0000259" key="2">
    <source>
        <dbReference type="Pfam" id="PF04069"/>
    </source>
</evidence>
<keyword evidence="1" id="KW-0472">Membrane</keyword>
<accession>A0A1Y0BXM9</accession>
<name>A0A1Y0BXM9_9MYCO</name>
<feature type="domain" description="ABC-type glycine betaine transport system substrate-binding" evidence="2">
    <location>
        <begin position="65"/>
        <end position="329"/>
    </location>
</feature>
<dbReference type="GO" id="GO:0043190">
    <property type="term" value="C:ATP-binding cassette (ABC) transporter complex"/>
    <property type="evidence" value="ECO:0007669"/>
    <property type="project" value="InterPro"/>
</dbReference>
<gene>
    <name evidence="3" type="ORF">BTO20_02695</name>
</gene>
<dbReference type="Pfam" id="PF04069">
    <property type="entry name" value="OpuAC"/>
    <property type="match status" value="1"/>
</dbReference>
<dbReference type="KEGG" id="mdx:BTO20_02695"/>
<dbReference type="Gene3D" id="3.40.190.120">
    <property type="entry name" value="Osmoprotection protein (prox), domain 2"/>
    <property type="match status" value="1"/>
</dbReference>
<dbReference type="SUPFAM" id="SSF53850">
    <property type="entry name" value="Periplasmic binding protein-like II"/>
    <property type="match status" value="1"/>
</dbReference>
<dbReference type="Gene3D" id="3.40.190.10">
    <property type="entry name" value="Periplasmic binding protein-like II"/>
    <property type="match status" value="1"/>
</dbReference>
<dbReference type="Proteomes" id="UP000195331">
    <property type="component" value="Chromosome"/>
</dbReference>
<dbReference type="OrthoDB" id="9781705at2"/>
<reference evidence="3 4" key="1">
    <citation type="submission" date="2017-04" db="EMBL/GenBank/DDBJ databases">
        <title>Whole Genome Sequence of 1,4-Dioxane Degrading Bacterium Mycobacterium dioxanotrophicus PH-06.</title>
        <authorList>
            <person name="He Y."/>
        </authorList>
    </citation>
    <scope>NUCLEOTIDE SEQUENCE [LARGE SCALE GENOMIC DNA]</scope>
    <source>
        <strain evidence="3 4">PH-06</strain>
    </source>
</reference>
<dbReference type="AlphaFoldDB" id="A0A1Y0BXM9"/>
<dbReference type="InterPro" id="IPR007210">
    <property type="entry name" value="ABC_Gly_betaine_transp_sub-bd"/>
</dbReference>
<evidence type="ECO:0000256" key="1">
    <source>
        <dbReference type="SAM" id="Phobius"/>
    </source>
</evidence>
<sequence length="339" mass="35514">MSALRLGSGKPAEVIGFGCSRRKDVRMQHRTLAVLAVLLTLMVPVFTACGSANPLGGGQISGDLKSIVVGSADFPESKIIAEIYAQALEANGFQVGRQFGIGSRETYVPAVQDHSIDLIPEYTGNLLQYFDKNTTATTSDAVLIGLLKALPGDLSILYPSPAEDKDTLAVTGETAARWNLKTIADLATHSAEVKVGAPSEFQTRQTGLVGLKEKYGLDIAPANFVAISDGGGPATVQALTNGSTTAANIFSTSPAIGEHHLVVLEDPKNTFLAANVVPLVASQKMSDELKTVLDAVSAKLTTDALIALNTAVEGNKGVDPDEAAGKWIKDNGFDRPVGR</sequence>
<feature type="transmembrane region" description="Helical" evidence="1">
    <location>
        <begin position="31"/>
        <end position="48"/>
    </location>
</feature>
<keyword evidence="1" id="KW-0812">Transmembrane</keyword>
<organism evidence="3 4">
    <name type="scientific">Mycobacterium dioxanotrophicus</name>
    <dbReference type="NCBI Taxonomy" id="482462"/>
    <lineage>
        <taxon>Bacteria</taxon>
        <taxon>Bacillati</taxon>
        <taxon>Actinomycetota</taxon>
        <taxon>Actinomycetes</taxon>
        <taxon>Mycobacteriales</taxon>
        <taxon>Mycobacteriaceae</taxon>
        <taxon>Mycobacterium</taxon>
    </lineage>
</organism>
<dbReference type="CDD" id="cd13606">
    <property type="entry name" value="PBP2_ProX_like"/>
    <property type="match status" value="1"/>
</dbReference>
<protein>
    <submittedName>
        <fullName evidence="3">Glycine/betaine ABC transporter substrate-binding protein</fullName>
    </submittedName>
</protein>
<evidence type="ECO:0000313" key="4">
    <source>
        <dbReference type="Proteomes" id="UP000195331"/>
    </source>
</evidence>
<keyword evidence="4" id="KW-1185">Reference proteome</keyword>
<dbReference type="GO" id="GO:0022857">
    <property type="term" value="F:transmembrane transporter activity"/>
    <property type="evidence" value="ECO:0007669"/>
    <property type="project" value="InterPro"/>
</dbReference>
<keyword evidence="1" id="KW-1133">Transmembrane helix</keyword>
<evidence type="ECO:0000313" key="3">
    <source>
        <dbReference type="EMBL" id="ART67636.1"/>
    </source>
</evidence>
<dbReference type="EMBL" id="CP020809">
    <property type="protein sequence ID" value="ART67636.1"/>
    <property type="molecule type" value="Genomic_DNA"/>
</dbReference>